<dbReference type="Pfam" id="PF00067">
    <property type="entry name" value="p450"/>
    <property type="match status" value="1"/>
</dbReference>
<sequence length="71" mass="7704">MPFGSGRRSCPGTSCALHMLYLTMPNFLHAFDFSTPSNDLIDLSGTVGLTNMKSTPLEALVSPRLAPEVYK</sequence>
<dbReference type="Gene3D" id="1.10.630.10">
    <property type="entry name" value="Cytochrome P450"/>
    <property type="match status" value="1"/>
</dbReference>
<evidence type="ECO:0000256" key="2">
    <source>
        <dbReference type="ARBA" id="ARBA00022617"/>
    </source>
</evidence>
<gene>
    <name evidence="8" type="ORF">PVK06_015579</name>
</gene>
<evidence type="ECO:0000256" key="7">
    <source>
        <dbReference type="RuleBase" id="RU000461"/>
    </source>
</evidence>
<dbReference type="PROSITE" id="PS00086">
    <property type="entry name" value="CYTOCHROME_P450"/>
    <property type="match status" value="1"/>
</dbReference>
<evidence type="ECO:0000256" key="5">
    <source>
        <dbReference type="ARBA" id="ARBA00023004"/>
    </source>
</evidence>
<evidence type="ECO:0000256" key="1">
    <source>
        <dbReference type="ARBA" id="ARBA00010617"/>
    </source>
</evidence>
<organism evidence="8 9">
    <name type="scientific">Gossypium arboreum</name>
    <name type="common">Tree cotton</name>
    <name type="synonym">Gossypium nanking</name>
    <dbReference type="NCBI Taxonomy" id="29729"/>
    <lineage>
        <taxon>Eukaryota</taxon>
        <taxon>Viridiplantae</taxon>
        <taxon>Streptophyta</taxon>
        <taxon>Embryophyta</taxon>
        <taxon>Tracheophyta</taxon>
        <taxon>Spermatophyta</taxon>
        <taxon>Magnoliopsida</taxon>
        <taxon>eudicotyledons</taxon>
        <taxon>Gunneridae</taxon>
        <taxon>Pentapetalae</taxon>
        <taxon>rosids</taxon>
        <taxon>malvids</taxon>
        <taxon>Malvales</taxon>
        <taxon>Malvaceae</taxon>
        <taxon>Malvoideae</taxon>
        <taxon>Gossypium</taxon>
    </lineage>
</organism>
<evidence type="ECO:0000313" key="8">
    <source>
        <dbReference type="EMBL" id="KAK5831780.1"/>
    </source>
</evidence>
<keyword evidence="3 7" id="KW-0479">Metal-binding</keyword>
<comment type="similarity">
    <text evidence="1 7">Belongs to the cytochrome P450 family.</text>
</comment>
<dbReference type="SUPFAM" id="SSF48264">
    <property type="entry name" value="Cytochrome P450"/>
    <property type="match status" value="1"/>
</dbReference>
<dbReference type="EMBL" id="JARKNE010000005">
    <property type="protein sequence ID" value="KAK5831780.1"/>
    <property type="molecule type" value="Genomic_DNA"/>
</dbReference>
<keyword evidence="2 7" id="KW-0349">Heme</keyword>
<evidence type="ECO:0000256" key="6">
    <source>
        <dbReference type="ARBA" id="ARBA00023033"/>
    </source>
</evidence>
<name>A0ABR0PXN6_GOSAR</name>
<dbReference type="PANTHER" id="PTHR47947:SF49">
    <property type="entry name" value="CYTOCHROME P450 FAMILY PROTEIN"/>
    <property type="match status" value="1"/>
</dbReference>
<comment type="caution">
    <text evidence="8">The sequence shown here is derived from an EMBL/GenBank/DDBJ whole genome shotgun (WGS) entry which is preliminary data.</text>
</comment>
<dbReference type="InterPro" id="IPR050651">
    <property type="entry name" value="Plant_Cytochrome_P450_Monoox"/>
</dbReference>
<evidence type="ECO:0000256" key="3">
    <source>
        <dbReference type="ARBA" id="ARBA00022723"/>
    </source>
</evidence>
<dbReference type="InterPro" id="IPR001128">
    <property type="entry name" value="Cyt_P450"/>
</dbReference>
<reference evidence="8 9" key="1">
    <citation type="submission" date="2023-03" db="EMBL/GenBank/DDBJ databases">
        <title>WGS of Gossypium arboreum.</title>
        <authorList>
            <person name="Yu D."/>
        </authorList>
    </citation>
    <scope>NUCLEOTIDE SEQUENCE [LARGE SCALE GENOMIC DNA]</scope>
    <source>
        <tissue evidence="8">Leaf</tissue>
    </source>
</reference>
<dbReference type="PANTHER" id="PTHR47947">
    <property type="entry name" value="CYTOCHROME P450 82C3-RELATED"/>
    <property type="match status" value="1"/>
</dbReference>
<evidence type="ECO:0000313" key="9">
    <source>
        <dbReference type="Proteomes" id="UP001358586"/>
    </source>
</evidence>
<proteinExistence type="inferred from homology"/>
<dbReference type="InterPro" id="IPR017972">
    <property type="entry name" value="Cyt_P450_CS"/>
</dbReference>
<keyword evidence="5 7" id="KW-0408">Iron</keyword>
<keyword evidence="4 7" id="KW-0560">Oxidoreductase</keyword>
<evidence type="ECO:0000256" key="4">
    <source>
        <dbReference type="ARBA" id="ARBA00023002"/>
    </source>
</evidence>
<dbReference type="InterPro" id="IPR036396">
    <property type="entry name" value="Cyt_P450_sf"/>
</dbReference>
<accession>A0ABR0PXN6</accession>
<keyword evidence="9" id="KW-1185">Reference proteome</keyword>
<keyword evidence="6 7" id="KW-0503">Monooxygenase</keyword>
<protein>
    <submittedName>
        <fullName evidence="8">Uncharacterized protein</fullName>
    </submittedName>
</protein>
<dbReference type="Proteomes" id="UP001358586">
    <property type="component" value="Chromosome 5"/>
</dbReference>